<dbReference type="EC" id="2.7.13.3" evidence="3"/>
<evidence type="ECO:0000256" key="3">
    <source>
        <dbReference type="ARBA" id="ARBA00012438"/>
    </source>
</evidence>
<dbReference type="STRING" id="1192034.CAP_3779"/>
<gene>
    <name evidence="10" type="ORF">CAP_3779</name>
</gene>
<comment type="subcellular location">
    <subcellularLocation>
        <location evidence="2">Membrane</location>
    </subcellularLocation>
</comment>
<dbReference type="CDD" id="cd00082">
    <property type="entry name" value="HisKA"/>
    <property type="match status" value="1"/>
</dbReference>
<evidence type="ECO:0000256" key="6">
    <source>
        <dbReference type="ARBA" id="ARBA00022777"/>
    </source>
</evidence>
<evidence type="ECO:0000256" key="5">
    <source>
        <dbReference type="ARBA" id="ARBA00022679"/>
    </source>
</evidence>
<dbReference type="InterPro" id="IPR005467">
    <property type="entry name" value="His_kinase_dom"/>
</dbReference>
<reference evidence="10 11" key="1">
    <citation type="submission" date="2013-05" db="EMBL/GenBank/DDBJ databases">
        <title>Genome assembly of Chondromyces apiculatus DSM 436.</title>
        <authorList>
            <person name="Sharma G."/>
            <person name="Khatri I."/>
            <person name="Kaur C."/>
            <person name="Mayilraj S."/>
            <person name="Subramanian S."/>
        </authorList>
    </citation>
    <scope>NUCLEOTIDE SEQUENCE [LARGE SCALE GENOMIC DNA]</scope>
    <source>
        <strain evidence="10 11">DSM 436</strain>
    </source>
</reference>
<keyword evidence="7" id="KW-0472">Membrane</keyword>
<dbReference type="Pfam" id="PF00672">
    <property type="entry name" value="HAMP"/>
    <property type="match status" value="1"/>
</dbReference>
<evidence type="ECO:0000259" key="8">
    <source>
        <dbReference type="PROSITE" id="PS50109"/>
    </source>
</evidence>
<evidence type="ECO:0000256" key="7">
    <source>
        <dbReference type="SAM" id="Phobius"/>
    </source>
</evidence>
<feature type="transmembrane region" description="Helical" evidence="7">
    <location>
        <begin position="160"/>
        <end position="182"/>
    </location>
</feature>
<keyword evidence="7" id="KW-1133">Transmembrane helix</keyword>
<dbReference type="SUPFAM" id="SSF55874">
    <property type="entry name" value="ATPase domain of HSP90 chaperone/DNA topoisomerase II/histidine kinase"/>
    <property type="match status" value="1"/>
</dbReference>
<dbReference type="SMART" id="SM00304">
    <property type="entry name" value="HAMP"/>
    <property type="match status" value="1"/>
</dbReference>
<keyword evidence="4" id="KW-0597">Phosphoprotein</keyword>
<evidence type="ECO:0000256" key="1">
    <source>
        <dbReference type="ARBA" id="ARBA00000085"/>
    </source>
</evidence>
<dbReference type="PRINTS" id="PR00344">
    <property type="entry name" value="BCTRLSENSOR"/>
</dbReference>
<evidence type="ECO:0000313" key="11">
    <source>
        <dbReference type="Proteomes" id="UP000019678"/>
    </source>
</evidence>
<dbReference type="InterPro" id="IPR036890">
    <property type="entry name" value="HATPase_C_sf"/>
</dbReference>
<dbReference type="PROSITE" id="PS50109">
    <property type="entry name" value="HIS_KIN"/>
    <property type="match status" value="1"/>
</dbReference>
<dbReference type="GO" id="GO:0016020">
    <property type="term" value="C:membrane"/>
    <property type="evidence" value="ECO:0007669"/>
    <property type="project" value="UniProtKB-SubCell"/>
</dbReference>
<feature type="domain" description="Histidine kinase" evidence="8">
    <location>
        <begin position="263"/>
        <end position="488"/>
    </location>
</feature>
<dbReference type="CDD" id="cd06225">
    <property type="entry name" value="HAMP"/>
    <property type="match status" value="1"/>
</dbReference>
<dbReference type="InterPro" id="IPR003661">
    <property type="entry name" value="HisK_dim/P_dom"/>
</dbReference>
<feature type="domain" description="HAMP" evidence="9">
    <location>
        <begin position="180"/>
        <end position="232"/>
    </location>
</feature>
<dbReference type="InterPro" id="IPR003594">
    <property type="entry name" value="HATPase_dom"/>
</dbReference>
<keyword evidence="7" id="KW-0812">Transmembrane</keyword>
<dbReference type="Gene3D" id="1.10.287.130">
    <property type="match status" value="1"/>
</dbReference>
<proteinExistence type="predicted"/>
<dbReference type="Pfam" id="PF02518">
    <property type="entry name" value="HATPase_c"/>
    <property type="match status" value="1"/>
</dbReference>
<dbReference type="Proteomes" id="UP000019678">
    <property type="component" value="Unassembled WGS sequence"/>
</dbReference>
<evidence type="ECO:0000313" key="10">
    <source>
        <dbReference type="EMBL" id="EYF04968.1"/>
    </source>
</evidence>
<dbReference type="InterPro" id="IPR004358">
    <property type="entry name" value="Sig_transdc_His_kin-like_C"/>
</dbReference>
<dbReference type="PROSITE" id="PS50885">
    <property type="entry name" value="HAMP"/>
    <property type="match status" value="1"/>
</dbReference>
<keyword evidence="5" id="KW-0808">Transferase</keyword>
<evidence type="ECO:0000256" key="2">
    <source>
        <dbReference type="ARBA" id="ARBA00004370"/>
    </source>
</evidence>
<dbReference type="InterPro" id="IPR003660">
    <property type="entry name" value="HAMP_dom"/>
</dbReference>
<dbReference type="Gene3D" id="6.10.340.10">
    <property type="match status" value="1"/>
</dbReference>
<accession>A0A017T6T4</accession>
<dbReference type="SMART" id="SM00387">
    <property type="entry name" value="HATPase_c"/>
    <property type="match status" value="1"/>
</dbReference>
<keyword evidence="6 10" id="KW-0418">Kinase</keyword>
<sequence length="488" mass="52762">MKLTRKLVIVLFLGVFMVLTIHAYTRVRRELGLFEVDMKRDAHIIGRVLSAAASEIWLSDGRERALRLIRDANERESHVTIRYIVLPPEPGSEVPLASLEALAPVLHDQEVVVKATPPGKAESLVTYFPLHVEGTTGALELAESLAGERRYIERTIRNTALATGATVLICGLLATVVGVWLVGRPMQQLIGQARRVGGGDLRTGPPVAQDDEIGEMSREMNAMCERLFAAQSRITAETSARLTAIEQLRHADRLVTVGKLASGVAHELGAPLQVVTGRARMICEDDTPREEAVANALIIVEQGHRMAEIIRQLLDFARRRGADKAPVGLRGLLSRTCGMLGPLAEKQGVQITLAEPQGEGEGDLLASVDASQLGQALTNLVLNAIQAMPRGGMITASVGRERARPPADMGGEEGEHVCIHIEDEGEGMTPEVLEHVFEPFFTTKQVGDGTGLGLSVAWGIVREHGGWIDVRSTPGEGSRFSIYLPVEA</sequence>
<dbReference type="Pfam" id="PF00512">
    <property type="entry name" value="HisKA"/>
    <property type="match status" value="1"/>
</dbReference>
<dbReference type="PANTHER" id="PTHR43065:SF42">
    <property type="entry name" value="TWO-COMPONENT SENSOR PPRA"/>
    <property type="match status" value="1"/>
</dbReference>
<dbReference type="InterPro" id="IPR036097">
    <property type="entry name" value="HisK_dim/P_sf"/>
</dbReference>
<dbReference type="SMART" id="SM00388">
    <property type="entry name" value="HisKA"/>
    <property type="match status" value="1"/>
</dbReference>
<dbReference type="EMBL" id="ASRX01000028">
    <property type="protein sequence ID" value="EYF04968.1"/>
    <property type="molecule type" value="Genomic_DNA"/>
</dbReference>
<keyword evidence="11" id="KW-1185">Reference proteome</keyword>
<dbReference type="OrthoDB" id="9781147at2"/>
<dbReference type="RefSeq" id="WP_044243210.1">
    <property type="nucleotide sequence ID" value="NZ_ASRX01000028.1"/>
</dbReference>
<comment type="catalytic activity">
    <reaction evidence="1">
        <text>ATP + protein L-histidine = ADP + protein N-phospho-L-histidine.</text>
        <dbReference type="EC" id="2.7.13.3"/>
    </reaction>
</comment>
<dbReference type="GO" id="GO:0000155">
    <property type="term" value="F:phosphorelay sensor kinase activity"/>
    <property type="evidence" value="ECO:0007669"/>
    <property type="project" value="InterPro"/>
</dbReference>
<dbReference type="SUPFAM" id="SSF47384">
    <property type="entry name" value="Homodimeric domain of signal transducing histidine kinase"/>
    <property type="match status" value="1"/>
</dbReference>
<dbReference type="eggNOG" id="COG4191">
    <property type="taxonomic scope" value="Bacteria"/>
</dbReference>
<dbReference type="SUPFAM" id="SSF158472">
    <property type="entry name" value="HAMP domain-like"/>
    <property type="match status" value="1"/>
</dbReference>
<dbReference type="AlphaFoldDB" id="A0A017T6T4"/>
<organism evidence="10 11">
    <name type="scientific">Chondromyces apiculatus DSM 436</name>
    <dbReference type="NCBI Taxonomy" id="1192034"/>
    <lineage>
        <taxon>Bacteria</taxon>
        <taxon>Pseudomonadati</taxon>
        <taxon>Myxococcota</taxon>
        <taxon>Polyangia</taxon>
        <taxon>Polyangiales</taxon>
        <taxon>Polyangiaceae</taxon>
        <taxon>Chondromyces</taxon>
    </lineage>
</organism>
<evidence type="ECO:0000256" key="4">
    <source>
        <dbReference type="ARBA" id="ARBA00022553"/>
    </source>
</evidence>
<name>A0A017T6T4_9BACT</name>
<protein>
    <recommendedName>
        <fullName evidence="3">histidine kinase</fullName>
        <ecNumber evidence="3">2.7.13.3</ecNumber>
    </recommendedName>
</protein>
<evidence type="ECO:0000259" key="9">
    <source>
        <dbReference type="PROSITE" id="PS50885"/>
    </source>
</evidence>
<dbReference type="Gene3D" id="3.30.565.10">
    <property type="entry name" value="Histidine kinase-like ATPase, C-terminal domain"/>
    <property type="match status" value="1"/>
</dbReference>
<dbReference type="PANTHER" id="PTHR43065">
    <property type="entry name" value="SENSOR HISTIDINE KINASE"/>
    <property type="match status" value="1"/>
</dbReference>
<comment type="caution">
    <text evidence="10">The sequence shown here is derived from an EMBL/GenBank/DDBJ whole genome shotgun (WGS) entry which is preliminary data.</text>
</comment>